<feature type="compositionally biased region" description="Acidic residues" evidence="5">
    <location>
        <begin position="36"/>
        <end position="55"/>
    </location>
</feature>
<dbReference type="GO" id="GO:0005852">
    <property type="term" value="C:eukaryotic translation initiation factor 3 complex"/>
    <property type="evidence" value="ECO:0007669"/>
    <property type="project" value="UniProtKB-UniRule"/>
</dbReference>
<feature type="compositionally biased region" description="Basic and acidic residues" evidence="5">
    <location>
        <begin position="238"/>
        <end position="248"/>
    </location>
</feature>
<dbReference type="InterPro" id="IPR013906">
    <property type="entry name" value="eIF3j"/>
</dbReference>
<dbReference type="OrthoDB" id="20381at2759"/>
<dbReference type="InterPro" id="IPR023194">
    <property type="entry name" value="eIF3-like_dom_sf"/>
</dbReference>
<reference evidence="6" key="1">
    <citation type="submission" date="2016-06" db="EMBL/GenBank/DDBJ databases">
        <title>Draft Genome sequence of the fungus Inonotus baumii.</title>
        <authorList>
            <person name="Zhu H."/>
            <person name="Lin W."/>
        </authorList>
    </citation>
    <scope>NUCLEOTIDE SEQUENCE</scope>
    <source>
        <strain evidence="6">821</strain>
    </source>
</reference>
<organism evidence="6 7">
    <name type="scientific">Sanghuangporus baumii</name>
    <name type="common">Phellinus baumii</name>
    <dbReference type="NCBI Taxonomy" id="108892"/>
    <lineage>
        <taxon>Eukaryota</taxon>
        <taxon>Fungi</taxon>
        <taxon>Dikarya</taxon>
        <taxon>Basidiomycota</taxon>
        <taxon>Agaricomycotina</taxon>
        <taxon>Agaricomycetes</taxon>
        <taxon>Hymenochaetales</taxon>
        <taxon>Hymenochaetaceae</taxon>
        <taxon>Sanghuangporus</taxon>
    </lineage>
</organism>
<evidence type="ECO:0000256" key="4">
    <source>
        <dbReference type="HAMAP-Rule" id="MF_03009"/>
    </source>
</evidence>
<proteinExistence type="inferred from homology"/>
<evidence type="ECO:0000313" key="6">
    <source>
        <dbReference type="EMBL" id="OCB90089.1"/>
    </source>
</evidence>
<keyword evidence="7" id="KW-1185">Reference proteome</keyword>
<gene>
    <name evidence="4" type="primary">HCR1</name>
    <name evidence="6" type="ORF">A7U60_g2754</name>
</gene>
<dbReference type="EMBL" id="LNZH02000142">
    <property type="protein sequence ID" value="OCB90089.1"/>
    <property type="molecule type" value="Genomic_DNA"/>
</dbReference>
<dbReference type="Gene3D" id="1.10.246.60">
    <property type="entry name" value="Eukaryotic translation initiation factor 3 like domains"/>
    <property type="match status" value="1"/>
</dbReference>
<dbReference type="Pfam" id="PF08597">
    <property type="entry name" value="eIF3_subunit"/>
    <property type="match status" value="1"/>
</dbReference>
<keyword evidence="3 4" id="KW-0648">Protein biosynthesis</keyword>
<comment type="similarity">
    <text evidence="4">Belongs to the eIF-3 subunit J family.</text>
</comment>
<feature type="compositionally biased region" description="Acidic residues" evidence="5">
    <location>
        <begin position="96"/>
        <end position="107"/>
    </location>
</feature>
<feature type="region of interest" description="Disordered" evidence="5">
    <location>
        <begin position="1"/>
        <end position="122"/>
    </location>
</feature>
<dbReference type="HAMAP" id="MF_03009">
    <property type="entry name" value="eIF3j"/>
    <property type="match status" value="1"/>
</dbReference>
<evidence type="ECO:0000256" key="5">
    <source>
        <dbReference type="SAM" id="MobiDB-lite"/>
    </source>
</evidence>
<feature type="compositionally biased region" description="Basic and acidic residues" evidence="5">
    <location>
        <begin position="108"/>
        <end position="122"/>
    </location>
</feature>
<comment type="subcellular location">
    <subcellularLocation>
        <location evidence="4">Cytoplasm</location>
    </subcellularLocation>
</comment>
<evidence type="ECO:0000256" key="3">
    <source>
        <dbReference type="ARBA" id="ARBA00022917"/>
    </source>
</evidence>
<feature type="compositionally biased region" description="Low complexity" evidence="5">
    <location>
        <begin position="13"/>
        <end position="27"/>
    </location>
</feature>
<dbReference type="Proteomes" id="UP000757232">
    <property type="component" value="Unassembled WGS sequence"/>
</dbReference>
<evidence type="ECO:0000256" key="1">
    <source>
        <dbReference type="ARBA" id="ARBA00022490"/>
    </source>
</evidence>
<dbReference type="GO" id="GO:0001732">
    <property type="term" value="P:formation of cytoplasmic translation initiation complex"/>
    <property type="evidence" value="ECO:0007669"/>
    <property type="project" value="UniProtKB-UniRule"/>
</dbReference>
<protein>
    <recommendedName>
        <fullName evidence="4">Eukaryotic translation initiation factor 3 subunit J</fullName>
        <shortName evidence="4">eIF3j</shortName>
    </recommendedName>
    <alternativeName>
        <fullName evidence="4">Eukaryotic translation initiation factor 3 30 kDa subunit homolog</fullName>
        <shortName evidence="4">eIF-3 30 kDa subunit homolog</shortName>
    </alternativeName>
</protein>
<feature type="region of interest" description="Disordered" evidence="5">
    <location>
        <begin position="237"/>
        <end position="259"/>
    </location>
</feature>
<dbReference type="GO" id="GO:0016282">
    <property type="term" value="C:eukaryotic 43S preinitiation complex"/>
    <property type="evidence" value="ECO:0007669"/>
    <property type="project" value="UniProtKB-UniRule"/>
</dbReference>
<dbReference type="PANTHER" id="PTHR21681">
    <property type="entry name" value="EUKARYOTIC TRANSLATION INITIATION FACTOR 3 SUBUNIT J"/>
    <property type="match status" value="1"/>
</dbReference>
<evidence type="ECO:0000313" key="7">
    <source>
        <dbReference type="Proteomes" id="UP000757232"/>
    </source>
</evidence>
<keyword evidence="2 4" id="KW-0396">Initiation factor</keyword>
<comment type="function">
    <text evidence="4">Component of the eukaryotic translation initiation factor 3 (eIF-3) complex, which is involved in protein synthesis of a specialized repertoire of mRNAs and, together with other initiation factors, stimulates binding of mRNA and methionyl-tRNAi to the 40S ribosome. The eIF-3 complex specifically targets and initiates translation of a subset of mRNAs involved in cell proliferation.</text>
</comment>
<dbReference type="GO" id="GO:0033290">
    <property type="term" value="C:eukaryotic 48S preinitiation complex"/>
    <property type="evidence" value="ECO:0007669"/>
    <property type="project" value="UniProtKB-UniRule"/>
</dbReference>
<keyword evidence="1 4" id="KW-0963">Cytoplasm</keyword>
<comment type="caution">
    <text evidence="6">The sequence shown here is derived from an EMBL/GenBank/DDBJ whole genome shotgun (WGS) entry which is preliminary data.</text>
</comment>
<evidence type="ECO:0000256" key="2">
    <source>
        <dbReference type="ARBA" id="ARBA00022540"/>
    </source>
</evidence>
<comment type="subunit">
    <text evidence="4">Component of the eukaryotic translation initiation factor 3 (eIF-3) complex.</text>
</comment>
<accession>A0A9Q5I218</accession>
<dbReference type="GO" id="GO:0003743">
    <property type="term" value="F:translation initiation factor activity"/>
    <property type="evidence" value="ECO:0007669"/>
    <property type="project" value="UniProtKB-UniRule"/>
</dbReference>
<sequence>MSDWDASDSDTNAAPSAPSKAVPAVKLPVKKTKWEGEDEDDNDVASDWEESEEEEERKPKTAAAAAAPPPPAKKKGSIKQKIAEKEAQKAAQAAVEQEDDLYDEDDVLDPREKARRDRERQLQSDLRNAADLLGAAALGGTDYHSRPFLTLPRRPQLVEFYLIGTSDKELDKLISFDPRTKEDFQAFSKRIVDYIIKRHQNKPLYASFVEHHVRELALPLKDVEVRKAASALTTLANEKQKEQRDKTGGKKKTKAAAKPVLGSTKALGKLDTNAYDEVLDDFGNDPNDFM</sequence>
<dbReference type="PANTHER" id="PTHR21681:SF0">
    <property type="entry name" value="EUKARYOTIC TRANSLATION INITIATION FACTOR 3 SUBUNIT J"/>
    <property type="match status" value="1"/>
</dbReference>
<dbReference type="AlphaFoldDB" id="A0A9Q5I218"/>
<name>A0A9Q5I218_SANBA</name>